<sequence>MYCFEIERRKELFPFHFPVLFTIGKQPPLNADHHHASSNLNKHKLLLSSFPKKPVAHYVHSQPFRRHHQSRSHIITSWIIMSNSDLYRLCYDTREKSVQQLHFYDDQKCEEALSIAVLGDYAVGKTALIHSLCKKQFLTKHQPTKSTKRSYISLSLSNGETVKLILNDTSGCKRLQGDYLYRCKGALIVYDITEPYSYANVRLHLNEIRRTMPPDTQITVVGTKADMVELRKVKYADAALFCSTNSLQLQECSARTGENVKNAFVELVERILERQRVDIYEPSFNVESIDQEINVFSKWSLLCCWY</sequence>
<gene>
    <name evidence="2" type="ORF">TSPI_05281</name>
</gene>
<dbReference type="InterPro" id="IPR001806">
    <property type="entry name" value="Small_GTPase"/>
</dbReference>
<evidence type="ECO:0000313" key="2">
    <source>
        <dbReference type="EMBL" id="KAL1242919.1"/>
    </source>
</evidence>
<proteinExistence type="inferred from homology"/>
<protein>
    <submittedName>
        <fullName evidence="2">Ras-related protein</fullName>
    </submittedName>
</protein>
<comment type="similarity">
    <text evidence="1">Belongs to the small GTPase superfamily. Rab family.</text>
</comment>
<dbReference type="PANTHER" id="PTHR47979">
    <property type="entry name" value="DRAB11-RELATED"/>
    <property type="match status" value="1"/>
</dbReference>
<dbReference type="Proteomes" id="UP001558632">
    <property type="component" value="Unassembled WGS sequence"/>
</dbReference>
<dbReference type="InterPro" id="IPR027417">
    <property type="entry name" value="P-loop_NTPase"/>
</dbReference>
<reference evidence="2 3" key="1">
    <citation type="submission" date="2024-07" db="EMBL/GenBank/DDBJ databases">
        <title>Enhanced genomic and transcriptomic resources for Trichinella pseudospiralis and T. spiralis underpin the discovery of pronounced molecular differences between stages and species.</title>
        <authorList>
            <person name="Pasi K.K."/>
            <person name="La Rosa G."/>
            <person name="Gomez-Morales M.A."/>
            <person name="Tosini F."/>
            <person name="Sumanam S."/>
            <person name="Young N.D."/>
            <person name="Chang B.C."/>
            <person name="Robin G.B."/>
        </authorList>
    </citation>
    <scope>NUCLEOTIDE SEQUENCE [LARGE SCALE GENOMIC DNA]</scope>
    <source>
        <strain evidence="2">ISS534</strain>
    </source>
</reference>
<dbReference type="Gene3D" id="3.40.50.300">
    <property type="entry name" value="P-loop containing nucleotide triphosphate hydrolases"/>
    <property type="match status" value="1"/>
</dbReference>
<comment type="caution">
    <text evidence="2">The sequence shown here is derived from an EMBL/GenBank/DDBJ whole genome shotgun (WGS) entry which is preliminary data.</text>
</comment>
<dbReference type="SMART" id="SM00175">
    <property type="entry name" value="RAB"/>
    <property type="match status" value="1"/>
</dbReference>
<dbReference type="InterPro" id="IPR005225">
    <property type="entry name" value="Small_GTP-bd"/>
</dbReference>
<dbReference type="PRINTS" id="PR00449">
    <property type="entry name" value="RASTRNSFRMNG"/>
</dbReference>
<evidence type="ECO:0000256" key="1">
    <source>
        <dbReference type="ARBA" id="ARBA00006270"/>
    </source>
</evidence>
<dbReference type="Pfam" id="PF00071">
    <property type="entry name" value="Ras"/>
    <property type="match status" value="1"/>
</dbReference>
<name>A0ABR3KTJ5_TRISP</name>
<evidence type="ECO:0000313" key="3">
    <source>
        <dbReference type="Proteomes" id="UP001558632"/>
    </source>
</evidence>
<dbReference type="SMART" id="SM00173">
    <property type="entry name" value="RAS"/>
    <property type="match status" value="1"/>
</dbReference>
<dbReference type="InterPro" id="IPR050209">
    <property type="entry name" value="Rab_GTPases_membrane_traffic"/>
</dbReference>
<dbReference type="CDD" id="cd00154">
    <property type="entry name" value="Rab"/>
    <property type="match status" value="1"/>
</dbReference>
<dbReference type="SUPFAM" id="SSF52540">
    <property type="entry name" value="P-loop containing nucleoside triphosphate hydrolases"/>
    <property type="match status" value="1"/>
</dbReference>
<organism evidence="2 3">
    <name type="scientific">Trichinella spiralis</name>
    <name type="common">Trichina worm</name>
    <dbReference type="NCBI Taxonomy" id="6334"/>
    <lineage>
        <taxon>Eukaryota</taxon>
        <taxon>Metazoa</taxon>
        <taxon>Ecdysozoa</taxon>
        <taxon>Nematoda</taxon>
        <taxon>Enoplea</taxon>
        <taxon>Dorylaimia</taxon>
        <taxon>Trichinellida</taxon>
        <taxon>Trichinellidae</taxon>
        <taxon>Trichinella</taxon>
    </lineage>
</organism>
<accession>A0ABR3KTJ5</accession>
<dbReference type="PROSITE" id="PS51419">
    <property type="entry name" value="RAB"/>
    <property type="match status" value="1"/>
</dbReference>
<keyword evidence="3" id="KW-1185">Reference proteome</keyword>
<dbReference type="PROSITE" id="PS51421">
    <property type="entry name" value="RAS"/>
    <property type="match status" value="1"/>
</dbReference>
<dbReference type="SMART" id="SM00174">
    <property type="entry name" value="RHO"/>
    <property type="match status" value="1"/>
</dbReference>
<dbReference type="NCBIfam" id="TIGR00231">
    <property type="entry name" value="small_GTP"/>
    <property type="match status" value="1"/>
</dbReference>
<dbReference type="EMBL" id="JBEUSY010000172">
    <property type="protein sequence ID" value="KAL1242919.1"/>
    <property type="molecule type" value="Genomic_DNA"/>
</dbReference>